<dbReference type="VEuPathDB" id="VectorBase:ISCP_026536"/>
<proteinExistence type="predicted"/>
<gene>
    <name evidence="1" type="ORF">IscW_ISCW002611</name>
</gene>
<keyword evidence="3" id="KW-1185">Reference proteome</keyword>
<dbReference type="AlphaFoldDB" id="B7PAQ4"/>
<dbReference type="InParanoid" id="B7PAQ4"/>
<dbReference type="EMBL" id="ABJB010780540">
    <property type="status" value="NOT_ANNOTATED_CDS"/>
    <property type="molecule type" value="Genomic_DNA"/>
</dbReference>
<dbReference type="SUPFAM" id="SSF50814">
    <property type="entry name" value="Lipocalins"/>
    <property type="match status" value="1"/>
</dbReference>
<evidence type="ECO:0000313" key="1">
    <source>
        <dbReference type="EMBL" id="EEC03676.1"/>
    </source>
</evidence>
<dbReference type="VEuPathDB" id="VectorBase:ISCW002611"/>
<accession>B7PAQ4</accession>
<dbReference type="InterPro" id="IPR012674">
    <property type="entry name" value="Calycin"/>
</dbReference>
<dbReference type="PaxDb" id="6945-B7PAQ4"/>
<dbReference type="EnsemblMetazoa" id="ISCW002611-RA">
    <property type="protein sequence ID" value="ISCW002611-PA"/>
    <property type="gene ID" value="ISCW002611"/>
</dbReference>
<evidence type="ECO:0000313" key="3">
    <source>
        <dbReference type="Proteomes" id="UP000001555"/>
    </source>
</evidence>
<evidence type="ECO:0000313" key="2">
    <source>
        <dbReference type="EnsemblMetazoa" id="ISCW002611-PA"/>
    </source>
</evidence>
<name>B7PAQ4_IXOSC</name>
<dbReference type="EMBL" id="ABJB010992935">
    <property type="status" value="NOT_ANNOTATED_CDS"/>
    <property type="molecule type" value="Genomic_DNA"/>
</dbReference>
<organism>
    <name type="scientific">Ixodes scapularis</name>
    <name type="common">Black-legged tick</name>
    <name type="synonym">Deer tick</name>
    <dbReference type="NCBI Taxonomy" id="6945"/>
    <lineage>
        <taxon>Eukaryota</taxon>
        <taxon>Metazoa</taxon>
        <taxon>Ecdysozoa</taxon>
        <taxon>Arthropoda</taxon>
        <taxon>Chelicerata</taxon>
        <taxon>Arachnida</taxon>
        <taxon>Acari</taxon>
        <taxon>Parasitiformes</taxon>
        <taxon>Ixodida</taxon>
        <taxon>Ixodoidea</taxon>
        <taxon>Ixodidae</taxon>
        <taxon>Ixodinae</taxon>
        <taxon>Ixodes</taxon>
    </lineage>
</organism>
<dbReference type="EMBL" id="ABJB010028228">
    <property type="status" value="NOT_ANNOTATED_CDS"/>
    <property type="molecule type" value="Genomic_DNA"/>
</dbReference>
<protein>
    <submittedName>
        <fullName evidence="1 2">Uncharacterized protein</fullName>
    </submittedName>
</protein>
<dbReference type="HOGENOM" id="CLU_2592414_0_0_1"/>
<dbReference type="Proteomes" id="UP000001555">
    <property type="component" value="Unassembled WGS sequence"/>
</dbReference>
<dbReference type="OrthoDB" id="565904at2759"/>
<dbReference type="EMBL" id="ABJB010061152">
    <property type="status" value="NOT_ANNOTATED_CDS"/>
    <property type="molecule type" value="Genomic_DNA"/>
</dbReference>
<sequence length="80" mass="9789">MTMRFLAQNPEQRPFWVLYADYENCSIVYRCLQLFWLHTKYAWILCRNHTSTETYLVNMRSYVQQWTGINPQQFSKTPCK</sequence>
<dbReference type="VEuPathDB" id="VectorBase:ISCI002611"/>
<dbReference type="EMBL" id="ABJB010248562">
    <property type="status" value="NOT_ANNOTATED_CDS"/>
    <property type="molecule type" value="Genomic_DNA"/>
</dbReference>
<reference evidence="2" key="2">
    <citation type="submission" date="2020-05" db="UniProtKB">
        <authorList>
            <consortium name="EnsemblMetazoa"/>
        </authorList>
    </citation>
    <scope>IDENTIFICATION</scope>
    <source>
        <strain evidence="2">wikel</strain>
    </source>
</reference>
<reference evidence="1 3" key="1">
    <citation type="submission" date="2008-03" db="EMBL/GenBank/DDBJ databases">
        <title>Annotation of Ixodes scapularis.</title>
        <authorList>
            <consortium name="Ixodes scapularis Genome Project Consortium"/>
            <person name="Caler E."/>
            <person name="Hannick L.I."/>
            <person name="Bidwell S."/>
            <person name="Joardar V."/>
            <person name="Thiagarajan M."/>
            <person name="Amedeo P."/>
            <person name="Galinsky K.J."/>
            <person name="Schobel S."/>
            <person name="Inman J."/>
            <person name="Hostetler J."/>
            <person name="Miller J."/>
            <person name="Hammond M."/>
            <person name="Megy K."/>
            <person name="Lawson D."/>
            <person name="Kodira C."/>
            <person name="Sutton G."/>
            <person name="Meyer J."/>
            <person name="Hill C.A."/>
            <person name="Birren B."/>
            <person name="Nene V."/>
            <person name="Collins F."/>
            <person name="Alarcon-Chaidez F."/>
            <person name="Wikel S."/>
            <person name="Strausberg R."/>
        </authorList>
    </citation>
    <scope>NUCLEOTIDE SEQUENCE [LARGE SCALE GENOMIC DNA]</scope>
    <source>
        <strain evidence="3">Wikel</strain>
        <strain evidence="1">Wikel colony</strain>
    </source>
</reference>
<dbReference type="EMBL" id="DS672476">
    <property type="protein sequence ID" value="EEC03676.1"/>
    <property type="molecule type" value="Genomic_DNA"/>
</dbReference>
<dbReference type="Gene3D" id="2.40.128.20">
    <property type="match status" value="1"/>
</dbReference>